<dbReference type="GO" id="GO:0016887">
    <property type="term" value="F:ATP hydrolysis activity"/>
    <property type="evidence" value="ECO:0007669"/>
    <property type="project" value="InterPro"/>
</dbReference>
<keyword evidence="4" id="KW-1003">Cell membrane</keyword>
<evidence type="ECO:0000313" key="12">
    <source>
        <dbReference type="Proteomes" id="UP000184275"/>
    </source>
</evidence>
<dbReference type="EMBL" id="FRAW01000024">
    <property type="protein sequence ID" value="SHK92816.1"/>
    <property type="molecule type" value="Genomic_DNA"/>
</dbReference>
<dbReference type="SUPFAM" id="SSF52540">
    <property type="entry name" value="P-loop containing nucleoside triphosphate hydrolases"/>
    <property type="match status" value="1"/>
</dbReference>
<accession>A0A1M6WGT8</accession>
<dbReference type="CDD" id="cd03257">
    <property type="entry name" value="ABC_NikE_OppD_transporters"/>
    <property type="match status" value="1"/>
</dbReference>
<evidence type="ECO:0000256" key="3">
    <source>
        <dbReference type="ARBA" id="ARBA00022448"/>
    </source>
</evidence>
<evidence type="ECO:0000256" key="6">
    <source>
        <dbReference type="ARBA" id="ARBA00022741"/>
    </source>
</evidence>
<comment type="subcellular location">
    <subcellularLocation>
        <location evidence="1">Cell inner membrane</location>
        <topology evidence="1">Peripheral membrane protein</topology>
    </subcellularLocation>
</comment>
<dbReference type="Proteomes" id="UP000184275">
    <property type="component" value="Unassembled WGS sequence"/>
</dbReference>
<keyword evidence="8" id="KW-1278">Translocase</keyword>
<gene>
    <name evidence="11" type="ORF">SAMN05720469_12426</name>
</gene>
<reference evidence="12" key="1">
    <citation type="submission" date="2016-11" db="EMBL/GenBank/DDBJ databases">
        <authorList>
            <person name="Varghese N."/>
            <person name="Submissions S."/>
        </authorList>
    </citation>
    <scope>NUCLEOTIDE SEQUENCE [LARGE SCALE GENOMIC DNA]</scope>
    <source>
        <strain evidence="12">UWOS</strain>
    </source>
</reference>
<evidence type="ECO:0000256" key="1">
    <source>
        <dbReference type="ARBA" id="ARBA00004417"/>
    </source>
</evidence>
<dbReference type="InterPro" id="IPR003439">
    <property type="entry name" value="ABC_transporter-like_ATP-bd"/>
</dbReference>
<dbReference type="AlphaFoldDB" id="A0A1M6WGT8"/>
<dbReference type="RefSeq" id="WP_159433720.1">
    <property type="nucleotide sequence ID" value="NZ_FRAW01000024.1"/>
</dbReference>
<keyword evidence="9" id="KW-0472">Membrane</keyword>
<comment type="similarity">
    <text evidence="2">Belongs to the ABC transporter superfamily.</text>
</comment>
<sequence>MNDLAENVSPVISVQNVSVAFGGEQRKQVTFDVSFEIRPGEFFALVGESGSGKSVTAMSLLGLLPRPSAQVISGSAIFHGEDLLQMKPVELRRIRGKKISVIFQEPMQALDPVRKIKSQLLEAIPETPKKEALEKIRELLRSAGFSDLERVLNGYPCEMSGGMLQRICIVMALVSEPDLIIADEPTTALDVTVQAAVLNLLKQMANQSQTAVLLITHNMGLVAQYTDRVAVMFNGRIVETGTSRNVILHPQADYTKKLIAAIPQ</sequence>
<dbReference type="InterPro" id="IPR027417">
    <property type="entry name" value="P-loop_NTPase"/>
</dbReference>
<keyword evidence="7 11" id="KW-0067">ATP-binding</keyword>
<dbReference type="Pfam" id="PF00005">
    <property type="entry name" value="ABC_tran"/>
    <property type="match status" value="1"/>
</dbReference>
<evidence type="ECO:0000256" key="7">
    <source>
        <dbReference type="ARBA" id="ARBA00022840"/>
    </source>
</evidence>
<evidence type="ECO:0000259" key="10">
    <source>
        <dbReference type="PROSITE" id="PS50893"/>
    </source>
</evidence>
<dbReference type="PANTHER" id="PTHR43297:SF14">
    <property type="entry name" value="ATPASE AAA-TYPE CORE DOMAIN-CONTAINING PROTEIN"/>
    <property type="match status" value="1"/>
</dbReference>
<protein>
    <submittedName>
        <fullName evidence="11">Peptide/nickel transport system ATP-binding protein/oligopeptide transport system ATP-binding protein</fullName>
    </submittedName>
</protein>
<evidence type="ECO:0000256" key="2">
    <source>
        <dbReference type="ARBA" id="ARBA00005417"/>
    </source>
</evidence>
<name>A0A1M6WGT8_9BACT</name>
<dbReference type="PROSITE" id="PS00211">
    <property type="entry name" value="ABC_TRANSPORTER_1"/>
    <property type="match status" value="1"/>
</dbReference>
<evidence type="ECO:0000256" key="5">
    <source>
        <dbReference type="ARBA" id="ARBA00022519"/>
    </source>
</evidence>
<evidence type="ECO:0000256" key="8">
    <source>
        <dbReference type="ARBA" id="ARBA00022967"/>
    </source>
</evidence>
<feature type="domain" description="ABC transporter" evidence="10">
    <location>
        <begin position="12"/>
        <end position="259"/>
    </location>
</feature>
<dbReference type="InterPro" id="IPR017871">
    <property type="entry name" value="ABC_transporter-like_CS"/>
</dbReference>
<keyword evidence="5" id="KW-0997">Cell inner membrane</keyword>
<dbReference type="GO" id="GO:0005524">
    <property type="term" value="F:ATP binding"/>
    <property type="evidence" value="ECO:0007669"/>
    <property type="project" value="UniProtKB-KW"/>
</dbReference>
<keyword evidence="12" id="KW-1185">Reference proteome</keyword>
<dbReference type="SMART" id="SM00382">
    <property type="entry name" value="AAA"/>
    <property type="match status" value="1"/>
</dbReference>
<dbReference type="InterPro" id="IPR003593">
    <property type="entry name" value="AAA+_ATPase"/>
</dbReference>
<evidence type="ECO:0000256" key="9">
    <source>
        <dbReference type="ARBA" id="ARBA00023136"/>
    </source>
</evidence>
<dbReference type="PANTHER" id="PTHR43297">
    <property type="entry name" value="OLIGOPEPTIDE TRANSPORT ATP-BINDING PROTEIN APPD"/>
    <property type="match status" value="1"/>
</dbReference>
<proteinExistence type="inferred from homology"/>
<dbReference type="InterPro" id="IPR050388">
    <property type="entry name" value="ABC_Ni/Peptide_Import"/>
</dbReference>
<evidence type="ECO:0000256" key="4">
    <source>
        <dbReference type="ARBA" id="ARBA00022475"/>
    </source>
</evidence>
<keyword evidence="3" id="KW-0813">Transport</keyword>
<dbReference type="GO" id="GO:0005886">
    <property type="term" value="C:plasma membrane"/>
    <property type="evidence" value="ECO:0007669"/>
    <property type="project" value="UniProtKB-SubCell"/>
</dbReference>
<keyword evidence="6" id="KW-0547">Nucleotide-binding</keyword>
<evidence type="ECO:0000313" key="11">
    <source>
        <dbReference type="EMBL" id="SHK92816.1"/>
    </source>
</evidence>
<dbReference type="PROSITE" id="PS50893">
    <property type="entry name" value="ABC_TRANSPORTER_2"/>
    <property type="match status" value="1"/>
</dbReference>
<organism evidence="11 12">
    <name type="scientific">Fibrobacter intestinalis</name>
    <dbReference type="NCBI Taxonomy" id="28122"/>
    <lineage>
        <taxon>Bacteria</taxon>
        <taxon>Pseudomonadati</taxon>
        <taxon>Fibrobacterota</taxon>
        <taxon>Fibrobacteria</taxon>
        <taxon>Fibrobacterales</taxon>
        <taxon>Fibrobacteraceae</taxon>
        <taxon>Fibrobacter</taxon>
    </lineage>
</organism>
<dbReference type="Gene3D" id="3.40.50.300">
    <property type="entry name" value="P-loop containing nucleotide triphosphate hydrolases"/>
    <property type="match status" value="1"/>
</dbReference>